<comment type="caution">
    <text evidence="1">The sequence shown here is derived from an EMBL/GenBank/DDBJ whole genome shotgun (WGS) entry which is preliminary data.</text>
</comment>
<gene>
    <name evidence="1" type="ORF">CAMGR0001_0291</name>
</gene>
<sequence>MLFMKFQDAVKFSLRFDIIVQNLSEGDMKNFIFLWLLLAGCAFGAAKEDAAASTTQQVASNLPQPNFEIFYDENASDAQIDAGLDALLEFAAQNRGRIDEDFGEFKDRIFTAFIFNPKVLRNSKFDFERIEKILKFKPNLNYGGDGGFFSPLKLAIFFGSKFSSEIAKLYHFDKADAMRLLELLVRNGADVKASGLLRDAAANDNFEAFKFLIANGARDTKDVVGSVAGSELIFLSDNNVSILGYKEALPLAARKFATGAKFKEFRDGRLCYLDEILKFQSFASIDKKEIKTLIKVAMVLDDEMTAKFLLTRGLCKQKELCEFLKAQAKTYDAVKISKILSRKEK</sequence>
<protein>
    <recommendedName>
        <fullName evidence="3">Ankyrin repeat protein</fullName>
    </recommendedName>
</protein>
<dbReference type="eggNOG" id="ENOG50318HJ">
    <property type="taxonomic scope" value="Bacteria"/>
</dbReference>
<keyword evidence="2" id="KW-1185">Reference proteome</keyword>
<accession>C8PKR8</accession>
<evidence type="ECO:0008006" key="3">
    <source>
        <dbReference type="Google" id="ProtNLM"/>
    </source>
</evidence>
<dbReference type="STRING" id="824.CGRAC_0012"/>
<evidence type="ECO:0000313" key="2">
    <source>
        <dbReference type="Proteomes" id="UP000005709"/>
    </source>
</evidence>
<organism evidence="1 2">
    <name type="scientific">Campylobacter gracilis RM3268</name>
    <dbReference type="NCBI Taxonomy" id="553220"/>
    <lineage>
        <taxon>Bacteria</taxon>
        <taxon>Pseudomonadati</taxon>
        <taxon>Campylobacterota</taxon>
        <taxon>Epsilonproteobacteria</taxon>
        <taxon>Campylobacterales</taxon>
        <taxon>Campylobacteraceae</taxon>
        <taxon>Campylobacter</taxon>
    </lineage>
</organism>
<dbReference type="AlphaFoldDB" id="C8PKR8"/>
<dbReference type="Proteomes" id="UP000005709">
    <property type="component" value="Unassembled WGS sequence"/>
</dbReference>
<evidence type="ECO:0000313" key="1">
    <source>
        <dbReference type="EMBL" id="EEV16677.1"/>
    </source>
</evidence>
<reference evidence="1 2" key="1">
    <citation type="submission" date="2009-07" db="EMBL/GenBank/DDBJ databases">
        <authorList>
            <person name="Madupu R."/>
            <person name="Sebastian Y."/>
            <person name="Durkin A.S."/>
            <person name="Torralba M."/>
            <person name="Methe B."/>
            <person name="Sutton G.G."/>
            <person name="Strausberg R.L."/>
            <person name="Nelson K.E."/>
        </authorList>
    </citation>
    <scope>NUCLEOTIDE SEQUENCE [LARGE SCALE GENOMIC DNA]</scope>
    <source>
        <strain evidence="1 2">RM3268</strain>
    </source>
</reference>
<dbReference type="Gene3D" id="1.25.40.20">
    <property type="entry name" value="Ankyrin repeat-containing domain"/>
    <property type="match status" value="1"/>
</dbReference>
<dbReference type="EMBL" id="ACYG01000030">
    <property type="protein sequence ID" value="EEV16677.1"/>
    <property type="molecule type" value="Genomic_DNA"/>
</dbReference>
<proteinExistence type="predicted"/>
<dbReference type="InterPro" id="IPR036770">
    <property type="entry name" value="Ankyrin_rpt-contain_sf"/>
</dbReference>
<name>C8PKR8_9BACT</name>